<feature type="chain" id="PRO_5004656017" evidence="1">
    <location>
        <begin position="26"/>
        <end position="76"/>
    </location>
</feature>
<accession>U4U9U1</accession>
<dbReference type="Proteomes" id="UP000030742">
    <property type="component" value="Unassembled WGS sequence"/>
</dbReference>
<dbReference type="AlphaFoldDB" id="U4U9U1"/>
<name>U4U9U1_DENPD</name>
<gene>
    <name evidence="2" type="ORF">D910_06490</name>
</gene>
<reference evidence="2 3" key="1">
    <citation type="journal article" date="2013" name="Genome Biol.">
        <title>Draft genome of the mountain pine beetle, Dendroctonus ponderosae Hopkins, a major forest pest.</title>
        <authorList>
            <person name="Keeling C.I."/>
            <person name="Yuen M.M."/>
            <person name="Liao N.Y."/>
            <person name="Docking T.R."/>
            <person name="Chan S.K."/>
            <person name="Taylor G.A."/>
            <person name="Palmquist D.L."/>
            <person name="Jackman S.D."/>
            <person name="Nguyen A."/>
            <person name="Li M."/>
            <person name="Henderson H."/>
            <person name="Janes J.K."/>
            <person name="Zhao Y."/>
            <person name="Pandoh P."/>
            <person name="Moore R."/>
            <person name="Sperling F.A."/>
            <person name="Huber D.P."/>
            <person name="Birol I."/>
            <person name="Jones S.J."/>
            <person name="Bohlmann J."/>
        </authorList>
    </citation>
    <scope>NUCLEOTIDE SEQUENCE</scope>
</reference>
<proteinExistence type="predicted"/>
<organism evidence="2 3">
    <name type="scientific">Dendroctonus ponderosae</name>
    <name type="common">Mountain pine beetle</name>
    <dbReference type="NCBI Taxonomy" id="77166"/>
    <lineage>
        <taxon>Eukaryota</taxon>
        <taxon>Metazoa</taxon>
        <taxon>Ecdysozoa</taxon>
        <taxon>Arthropoda</taxon>
        <taxon>Hexapoda</taxon>
        <taxon>Insecta</taxon>
        <taxon>Pterygota</taxon>
        <taxon>Neoptera</taxon>
        <taxon>Endopterygota</taxon>
        <taxon>Coleoptera</taxon>
        <taxon>Polyphaga</taxon>
        <taxon>Cucujiformia</taxon>
        <taxon>Curculionidae</taxon>
        <taxon>Scolytinae</taxon>
        <taxon>Dendroctonus</taxon>
    </lineage>
</organism>
<sequence>MIYSTRSFLAMLVIFLLFGIEEDSAIITQKEYKADLLFSYQPSGRLQIINEDLIDEEIETRKCCPTCIYIRGFGCL</sequence>
<evidence type="ECO:0000313" key="2">
    <source>
        <dbReference type="EMBL" id="ERL89113.1"/>
    </source>
</evidence>
<dbReference type="EMBL" id="KB632149">
    <property type="protein sequence ID" value="ERL89113.1"/>
    <property type="molecule type" value="Genomic_DNA"/>
</dbReference>
<keyword evidence="1" id="KW-0732">Signal</keyword>
<evidence type="ECO:0000313" key="3">
    <source>
        <dbReference type="Proteomes" id="UP000030742"/>
    </source>
</evidence>
<protein>
    <submittedName>
        <fullName evidence="2">Uncharacterized protein</fullName>
    </submittedName>
</protein>
<evidence type="ECO:0000256" key="1">
    <source>
        <dbReference type="SAM" id="SignalP"/>
    </source>
</evidence>
<feature type="signal peptide" evidence="1">
    <location>
        <begin position="1"/>
        <end position="25"/>
    </location>
</feature>